<dbReference type="HOGENOM" id="CLU_067821_5_1_6"/>
<proteinExistence type="predicted"/>
<reference evidence="2 3" key="1">
    <citation type="submission" date="2007-11" db="EMBL/GenBank/DDBJ databases">
        <authorList>
            <consortium name="The Salmonella enterica serovar Arizonae Genome Sequencing Project"/>
            <person name="McClelland M."/>
            <person name="Sanderson E.K."/>
            <person name="Porwollik S."/>
            <person name="Spieth J."/>
            <person name="Clifton W.S."/>
            <person name="Fulton R."/>
            <person name="Chunyan W."/>
            <person name="Wollam A."/>
            <person name="Shah N."/>
            <person name="Pepin K."/>
            <person name="Bhonagiri V."/>
            <person name="Nash W."/>
            <person name="Johnson M."/>
            <person name="Thiruvilangam P."/>
            <person name="Wilson R."/>
        </authorList>
    </citation>
    <scope>NUCLEOTIDE SEQUENCE [LARGE SCALE GENOMIC DNA]</scope>
    <source>
        <strain evidence="3">ATCC BAA-731 / CDC346-86 / RSK2980</strain>
    </source>
</reference>
<dbReference type="KEGG" id="ses:SARI_03500"/>
<dbReference type="EMBL" id="CP000880">
    <property type="protein sequence ID" value="ABX23325.1"/>
    <property type="molecule type" value="Genomic_DNA"/>
</dbReference>
<dbReference type="STRING" id="41514.SARI_03500"/>
<keyword evidence="3" id="KW-1185">Reference proteome</keyword>
<protein>
    <recommendedName>
        <fullName evidence="4">IS481 family transposase</fullName>
    </recommendedName>
</protein>
<evidence type="ECO:0000313" key="2">
    <source>
        <dbReference type="EMBL" id="ABX23325.1"/>
    </source>
</evidence>
<evidence type="ECO:0008006" key="4">
    <source>
        <dbReference type="Google" id="ProtNLM"/>
    </source>
</evidence>
<organism evidence="2 3">
    <name type="scientific">Salmonella arizonae (strain ATCC BAA-731 / CDC346-86 / RSK2980)</name>
    <dbReference type="NCBI Taxonomy" id="41514"/>
    <lineage>
        <taxon>Bacteria</taxon>
        <taxon>Pseudomonadati</taxon>
        <taxon>Pseudomonadota</taxon>
        <taxon>Gammaproteobacteria</taxon>
        <taxon>Enterobacterales</taxon>
        <taxon>Enterobacteriaceae</taxon>
        <taxon>Salmonella</taxon>
    </lineage>
</organism>
<evidence type="ECO:0000313" key="3">
    <source>
        <dbReference type="Proteomes" id="UP000002084"/>
    </source>
</evidence>
<accession>A9MHE2</accession>
<dbReference type="Proteomes" id="UP000002084">
    <property type="component" value="Chromosome"/>
</dbReference>
<evidence type="ECO:0000256" key="1">
    <source>
        <dbReference type="SAM" id="MobiDB-lite"/>
    </source>
</evidence>
<dbReference type="AlphaFoldDB" id="A9MHE2"/>
<sequence>MMPQNNGNQGRTHQGKMSCDRTPMETLLDGKRIWAEKNLSQM</sequence>
<feature type="compositionally biased region" description="Polar residues" evidence="1">
    <location>
        <begin position="1"/>
        <end position="12"/>
    </location>
</feature>
<feature type="region of interest" description="Disordered" evidence="1">
    <location>
        <begin position="1"/>
        <end position="24"/>
    </location>
</feature>
<gene>
    <name evidence="2" type="ordered locus">SARI_03500</name>
</gene>
<name>A9MHE2_SALAR</name>